<keyword evidence="3" id="KW-0804">Transcription</keyword>
<dbReference type="PRINTS" id="PR00036">
    <property type="entry name" value="HTHLACI"/>
</dbReference>
<dbReference type="EMBL" id="FOLX01000001">
    <property type="protein sequence ID" value="SFC68429.1"/>
    <property type="molecule type" value="Genomic_DNA"/>
</dbReference>
<organism evidence="5 6">
    <name type="scientific">Pseudooceanicola nitratireducens</name>
    <dbReference type="NCBI Taxonomy" id="517719"/>
    <lineage>
        <taxon>Bacteria</taxon>
        <taxon>Pseudomonadati</taxon>
        <taxon>Pseudomonadota</taxon>
        <taxon>Alphaproteobacteria</taxon>
        <taxon>Rhodobacterales</taxon>
        <taxon>Paracoccaceae</taxon>
        <taxon>Pseudooceanicola</taxon>
    </lineage>
</organism>
<dbReference type="PANTHER" id="PTHR30146:SF138">
    <property type="entry name" value="TRANSCRIPTIONAL REGULATORY PROTEIN"/>
    <property type="match status" value="1"/>
</dbReference>
<dbReference type="Gene3D" id="1.10.260.40">
    <property type="entry name" value="lambda repressor-like DNA-binding domains"/>
    <property type="match status" value="1"/>
</dbReference>
<dbReference type="Proteomes" id="UP000231644">
    <property type="component" value="Unassembled WGS sequence"/>
</dbReference>
<evidence type="ECO:0000259" key="4">
    <source>
        <dbReference type="PROSITE" id="PS50932"/>
    </source>
</evidence>
<keyword evidence="6" id="KW-1185">Reference proteome</keyword>
<name>A0A1I1L5X3_9RHOB</name>
<dbReference type="RefSeq" id="WP_170848756.1">
    <property type="nucleotide sequence ID" value="NZ_FNZG01000003.1"/>
</dbReference>
<dbReference type="Pfam" id="PF13377">
    <property type="entry name" value="Peripla_BP_3"/>
    <property type="match status" value="1"/>
</dbReference>
<reference evidence="5 6" key="1">
    <citation type="submission" date="2016-10" db="EMBL/GenBank/DDBJ databases">
        <authorList>
            <person name="de Groot N.N."/>
        </authorList>
    </citation>
    <scope>NUCLEOTIDE SEQUENCE [LARGE SCALE GENOMIC DNA]</scope>
    <source>
        <strain evidence="5 6">DSM 29619</strain>
    </source>
</reference>
<dbReference type="InterPro" id="IPR046335">
    <property type="entry name" value="LacI/GalR-like_sensor"/>
</dbReference>
<dbReference type="AlphaFoldDB" id="A0A1I1L5X3"/>
<dbReference type="InterPro" id="IPR028082">
    <property type="entry name" value="Peripla_BP_I"/>
</dbReference>
<keyword evidence="1" id="KW-0805">Transcription regulation</keyword>
<dbReference type="SUPFAM" id="SSF53822">
    <property type="entry name" value="Periplasmic binding protein-like I"/>
    <property type="match status" value="1"/>
</dbReference>
<dbReference type="InterPro" id="IPR000843">
    <property type="entry name" value="HTH_LacI"/>
</dbReference>
<evidence type="ECO:0000313" key="5">
    <source>
        <dbReference type="EMBL" id="SFC68429.1"/>
    </source>
</evidence>
<dbReference type="GO" id="GO:0000976">
    <property type="term" value="F:transcription cis-regulatory region binding"/>
    <property type="evidence" value="ECO:0007669"/>
    <property type="project" value="TreeGrafter"/>
</dbReference>
<evidence type="ECO:0000313" key="6">
    <source>
        <dbReference type="Proteomes" id="UP000231644"/>
    </source>
</evidence>
<dbReference type="PANTHER" id="PTHR30146">
    <property type="entry name" value="LACI-RELATED TRANSCRIPTIONAL REPRESSOR"/>
    <property type="match status" value="1"/>
</dbReference>
<protein>
    <submittedName>
        <fullName evidence="5">Transcriptional regulator, LacI family</fullName>
    </submittedName>
</protein>
<feature type="domain" description="HTH lacI-type" evidence="4">
    <location>
        <begin position="6"/>
        <end position="60"/>
    </location>
</feature>
<evidence type="ECO:0000256" key="3">
    <source>
        <dbReference type="ARBA" id="ARBA00023163"/>
    </source>
</evidence>
<keyword evidence="2" id="KW-0238">DNA-binding</keyword>
<dbReference type="SMART" id="SM00354">
    <property type="entry name" value="HTH_LACI"/>
    <property type="match status" value="1"/>
</dbReference>
<dbReference type="STRING" id="517719.SAMN05421762_1791"/>
<evidence type="ECO:0000256" key="1">
    <source>
        <dbReference type="ARBA" id="ARBA00023015"/>
    </source>
</evidence>
<dbReference type="PROSITE" id="PS50932">
    <property type="entry name" value="HTH_LACI_2"/>
    <property type="match status" value="1"/>
</dbReference>
<dbReference type="InterPro" id="IPR010982">
    <property type="entry name" value="Lambda_DNA-bd_dom_sf"/>
</dbReference>
<dbReference type="CDD" id="cd01392">
    <property type="entry name" value="HTH_LacI"/>
    <property type="match status" value="1"/>
</dbReference>
<dbReference type="SUPFAM" id="SSF47413">
    <property type="entry name" value="lambda repressor-like DNA-binding domains"/>
    <property type="match status" value="1"/>
</dbReference>
<accession>A0A1I1L5X3</accession>
<sequence>MTAKKITIKDVARKAGVSVGTASRAMNAAPGVMARTKEIVEQAARDLGYRPNAAARALRSRSSRLIGCLFSDLENPLYTRLFNALQDKWAEEGFVTLITASSEKLDREVRAIRTFAERGLDAIVIAPGNQDDPELLKLLEDFPAPIFIVDRDMETEADRVLFDHAESIQEAVQHLVHLGHRRILPVFSQLATRPGLLRHAAFDAAMAAAGLEVPEKVMPVTPNSSVFAEVKAVLASPDRPTALLVQGSVVLSSVLNAIANAGLRVPEDVSLIAVGDSPMAEEHVPPITALRLEREILIDRVSAQVLGRIRGDRGPAQTSHIRYRLVDRGSCFDLR</sequence>
<dbReference type="Gene3D" id="3.40.50.2300">
    <property type="match status" value="2"/>
</dbReference>
<dbReference type="Pfam" id="PF00356">
    <property type="entry name" value="LacI"/>
    <property type="match status" value="1"/>
</dbReference>
<proteinExistence type="predicted"/>
<dbReference type="GO" id="GO:0003700">
    <property type="term" value="F:DNA-binding transcription factor activity"/>
    <property type="evidence" value="ECO:0007669"/>
    <property type="project" value="TreeGrafter"/>
</dbReference>
<dbReference type="PROSITE" id="PS00356">
    <property type="entry name" value="HTH_LACI_1"/>
    <property type="match status" value="1"/>
</dbReference>
<gene>
    <name evidence="5" type="ORF">SAMN05421762_1791</name>
</gene>
<evidence type="ECO:0000256" key="2">
    <source>
        <dbReference type="ARBA" id="ARBA00023125"/>
    </source>
</evidence>